<keyword evidence="2" id="KW-0812">Transmembrane</keyword>
<comment type="caution">
    <text evidence="3">The sequence shown here is derived from an EMBL/GenBank/DDBJ whole genome shotgun (WGS) entry which is preliminary data.</text>
</comment>
<feature type="compositionally biased region" description="Basic and acidic residues" evidence="1">
    <location>
        <begin position="143"/>
        <end position="165"/>
    </location>
</feature>
<dbReference type="Proteomes" id="UP000275401">
    <property type="component" value="Unassembled WGS sequence"/>
</dbReference>
<evidence type="ECO:0000256" key="1">
    <source>
        <dbReference type="SAM" id="MobiDB-lite"/>
    </source>
</evidence>
<gene>
    <name evidence="3" type="ORF">EEJ42_05170</name>
</gene>
<feature type="compositionally biased region" description="Polar residues" evidence="1">
    <location>
        <begin position="273"/>
        <end position="291"/>
    </location>
</feature>
<feature type="transmembrane region" description="Helical" evidence="2">
    <location>
        <begin position="730"/>
        <end position="750"/>
    </location>
</feature>
<feature type="region of interest" description="Disordered" evidence="1">
    <location>
        <begin position="861"/>
        <end position="920"/>
    </location>
</feature>
<feature type="transmembrane region" description="Helical" evidence="2">
    <location>
        <begin position="656"/>
        <end position="674"/>
    </location>
</feature>
<proteinExistence type="predicted"/>
<evidence type="ECO:0000313" key="4">
    <source>
        <dbReference type="Proteomes" id="UP000275401"/>
    </source>
</evidence>
<feature type="compositionally biased region" description="Low complexity" evidence="1">
    <location>
        <begin position="13"/>
        <end position="23"/>
    </location>
</feature>
<feature type="compositionally biased region" description="Basic residues" evidence="1">
    <location>
        <begin position="861"/>
        <end position="872"/>
    </location>
</feature>
<organism evidence="3 4">
    <name type="scientific">Streptomyces botrytidirepellens</name>
    <dbReference type="NCBI Taxonomy" id="2486417"/>
    <lineage>
        <taxon>Bacteria</taxon>
        <taxon>Bacillati</taxon>
        <taxon>Actinomycetota</taxon>
        <taxon>Actinomycetes</taxon>
        <taxon>Kitasatosporales</taxon>
        <taxon>Streptomycetaceae</taxon>
        <taxon>Streptomyces</taxon>
    </lineage>
</organism>
<keyword evidence="2" id="KW-0472">Membrane</keyword>
<sequence>MTPGGQDLIGNQAVAAQAGALPATRQSPSERQRLPEQQQSARKPDAKKPEPKPVQKTKAPPAPRPDQKDTKDTKDAKDAEGRPDKGAKKQEAAGPRSPGADPKFQALKKDVAVKKQRVASSHPPPAAEAGAAQGAAVPPADDQEARGKAAHAEDMDAAQPKEFDKQSFIAAVEKAIKDRAPKNLDEADKFGESGKAEEVKTEVQGKVGEGKDAAGQEIADTTAATPEPAPDAKEVVPLAADSVPGKPGVPNPNQATPDALPKSATDMSAGPDQVNQQMASAQVTEQQLSMKNSREPAFDKAVRDKKTMEAHSAAAPKELRAGEAAELTKVKATAATSGAAAMGALHAARVATGQQVATGKQGTKGRDEDKRTKVTALLQKVFDVTKGDVEEILSGLDKKVDTQFSSGEKRARDRFTDEHTRGMDEYKSRRYSGLRGKARWVKDLFADLPEEANRIYERARDNYLTAMRQVISDVADTVEGELRHAKDRIAKGRKELQHTVDTLPKDLRAIGREAAADFQGKFDELSDTVNDKGTELVDTLATKYTEAVKAVDAEIAAEKEKNKGLVSKAADAIGGVIDTIKELGRLLMGVLRKAASAVGLILKDPVGFLGRLITGVGGGLKLFMKNAGRHLQQGVLAWLLGSGVTAGLILPTSFDVLGILVMIAGLLGLSWPNIRARLARKVDPKTMAAAETGKDAIPIVVEAKRRGVAGLWSDLKSRVGDLKKDLISKLVSYLLPTIIIAGVTWIVSLFNPASAFIRACKMIIDIVRFIVTQGRQIIEFVNTVLDAVIAIARGGTGGVPALVERALARSIPVLIGALAAILGIGGIAGKVKQIFQALSRPVNRAIDWVIDKITGLLKKLAAKLKPRRKKPKRPQDRHKPTRPRRPRRPAKPKRPRKAKKPDRPKNRKRKDRRTDQDKRRALDAAIRDANRLIGAEDATVTSVRKGLPGIKRRHRLKSIRLVKTGELYVIELSINPKGTSDEANLTFPYELGQARDSIDLVDVDQAHSTLRAVQNVTEEPHRAAFIVNMIAIPKEITNNPRVAARYLTDAWASSKTEKPVAAIRTAVIIGVNAAEGLDTNDKERGKQPVVAAINAVDRPRDLLMAVFGFTWTPRWMDTSGKRKRAVSIDTVRARFRSLNGADKEAALAKERAQMRGKKVPFGLLRGKVFNSPYTRDAKGYLSEVNKRVYVLLQDPDSTVSAPGGPGVLAAYDNILKDVKGDPMMIIGGYDFERFDWKRAKTESLTVQLTILSNRIDRAIRFAIGKRHPDVLYPSEPSTLVKVWEAEVLDVFRRLDEQASDTGRKVLPFGIGPSEGHNFRKWLKALFRGDFSVIHDPRASVSTDPKPGSPARRLIRSAQNVINAVNRRGKPAYAIFLQSQTTASAQNLAESLFMKNPKITKTGKGLIQTEIFRHVERVIILMTENPGMTARDSEIRNILHDLTNVVNELSGSTLAQRNKDFEKSVALAHELARDIIFALTSRKLRSTWRKLGRALRQAERQGQRRGTE</sequence>
<evidence type="ECO:0000256" key="2">
    <source>
        <dbReference type="SAM" id="Phobius"/>
    </source>
</evidence>
<protein>
    <submittedName>
        <fullName evidence="3">Uncharacterized protein</fullName>
    </submittedName>
</protein>
<name>A0A3M8WZF4_9ACTN</name>
<feature type="compositionally biased region" description="Basic and acidic residues" evidence="1">
    <location>
        <begin position="292"/>
        <end position="309"/>
    </location>
</feature>
<feature type="compositionally biased region" description="Basic and acidic residues" evidence="1">
    <location>
        <begin position="174"/>
        <end position="214"/>
    </location>
</feature>
<feature type="compositionally biased region" description="Low complexity" evidence="1">
    <location>
        <begin position="127"/>
        <end position="140"/>
    </location>
</feature>
<feature type="region of interest" description="Disordered" evidence="1">
    <location>
        <begin position="1"/>
        <end position="320"/>
    </location>
</feature>
<evidence type="ECO:0000313" key="3">
    <source>
        <dbReference type="EMBL" id="RNG34529.1"/>
    </source>
</evidence>
<dbReference type="EMBL" id="RIBZ01000068">
    <property type="protein sequence ID" value="RNG34529.1"/>
    <property type="molecule type" value="Genomic_DNA"/>
</dbReference>
<feature type="compositionally biased region" description="Basic and acidic residues" evidence="1">
    <location>
        <begin position="65"/>
        <end position="91"/>
    </location>
</feature>
<accession>A0A3M8WZF4</accession>
<feature type="compositionally biased region" description="Basic residues" evidence="1">
    <location>
        <begin position="879"/>
        <end position="911"/>
    </location>
</feature>
<keyword evidence="2" id="KW-1133">Transmembrane helix</keyword>
<feature type="compositionally biased region" description="Basic and acidic residues" evidence="1">
    <location>
        <begin position="42"/>
        <end position="53"/>
    </location>
</feature>
<keyword evidence="4" id="KW-1185">Reference proteome</keyword>
<reference evidence="3 4" key="1">
    <citation type="submission" date="2018-11" db="EMBL/GenBank/DDBJ databases">
        <title>The Potential of Streptomyces as Biocontrol Agents against the Tomato grey mould, Botrytis cinerea (Gray mold) Frontiers in Microbiology.</title>
        <authorList>
            <person name="Li D."/>
        </authorList>
    </citation>
    <scope>NUCLEOTIDE SEQUENCE [LARGE SCALE GENOMIC DNA]</scope>
    <source>
        <strain evidence="3 4">NEAU-LD23</strain>
    </source>
</reference>